<organism evidence="1 2">
    <name type="scientific">Phanerochaete sordida</name>
    <dbReference type="NCBI Taxonomy" id="48140"/>
    <lineage>
        <taxon>Eukaryota</taxon>
        <taxon>Fungi</taxon>
        <taxon>Dikarya</taxon>
        <taxon>Basidiomycota</taxon>
        <taxon>Agaricomycotina</taxon>
        <taxon>Agaricomycetes</taxon>
        <taxon>Polyporales</taxon>
        <taxon>Phanerochaetaceae</taxon>
        <taxon>Phanerochaete</taxon>
    </lineage>
</organism>
<keyword evidence="2" id="KW-1185">Reference proteome</keyword>
<evidence type="ECO:0000313" key="1">
    <source>
        <dbReference type="EMBL" id="GJE96093.1"/>
    </source>
</evidence>
<gene>
    <name evidence="1" type="ORF">PsYK624_122860</name>
</gene>
<evidence type="ECO:0000313" key="2">
    <source>
        <dbReference type="Proteomes" id="UP000703269"/>
    </source>
</evidence>
<dbReference type="Proteomes" id="UP000703269">
    <property type="component" value="Unassembled WGS sequence"/>
</dbReference>
<comment type="caution">
    <text evidence="1">The sequence shown here is derived from an EMBL/GenBank/DDBJ whole genome shotgun (WGS) entry which is preliminary data.</text>
</comment>
<accession>A0A9P3GHJ2</accession>
<reference evidence="1 2" key="1">
    <citation type="submission" date="2021-08" db="EMBL/GenBank/DDBJ databases">
        <title>Draft Genome Sequence of Phanerochaete sordida strain YK-624.</title>
        <authorList>
            <person name="Mori T."/>
            <person name="Dohra H."/>
            <person name="Suzuki T."/>
            <person name="Kawagishi H."/>
            <person name="Hirai H."/>
        </authorList>
    </citation>
    <scope>NUCLEOTIDE SEQUENCE [LARGE SCALE GENOMIC DNA]</scope>
    <source>
        <strain evidence="1 2">YK-624</strain>
    </source>
</reference>
<dbReference type="EMBL" id="BPQB01000055">
    <property type="protein sequence ID" value="GJE96093.1"/>
    <property type="molecule type" value="Genomic_DNA"/>
</dbReference>
<sequence length="248" mass="27603">MPSRALYAWTPNTGPQPSSTVLGHSLRRLHSFHGHMFPVERMYRLWAAITAAKAQEGAVPLTHLGTSMARSGFQPFARFLEASGTHLQSLHLDMRVVAFWREDNAVDAFHSSGLSLSGCRQLRKLTVGLHAPSRRWSCSHVSVFAALLCTTARCAPLAHITVIFDILTTEAFEIPGFPEGLAALDGRMAEMPQLRRVDWLLAQSGGGRQQSPDDVNSVEYRSGMLKTYFCAVARREEVEVSWRALRRD</sequence>
<name>A0A9P3GHJ2_9APHY</name>
<protein>
    <submittedName>
        <fullName evidence="1">Uncharacterized protein</fullName>
    </submittedName>
</protein>
<proteinExistence type="predicted"/>
<dbReference type="AlphaFoldDB" id="A0A9P3GHJ2"/>